<feature type="compositionally biased region" description="Acidic residues" evidence="1">
    <location>
        <begin position="90"/>
        <end position="99"/>
    </location>
</feature>
<dbReference type="Gramene" id="HORVU.MOREX.r2.7HG0549140.1">
    <property type="protein sequence ID" value="HORVU.MOREX.r2.7HG0549140.1"/>
    <property type="gene ID" value="HORVU.MOREX.r2.7HG0549140"/>
</dbReference>
<feature type="compositionally biased region" description="Basic residues" evidence="1">
    <location>
        <begin position="113"/>
        <end position="122"/>
    </location>
</feature>
<feature type="compositionally biased region" description="Low complexity" evidence="1">
    <location>
        <begin position="133"/>
        <end position="153"/>
    </location>
</feature>
<dbReference type="InterPro" id="IPR012337">
    <property type="entry name" value="RNaseH-like_sf"/>
</dbReference>
<evidence type="ECO:0000313" key="3">
    <source>
        <dbReference type="EnsemblPlants" id="HORVU.MOREX.r3.7HG0661770.1"/>
    </source>
</evidence>
<dbReference type="Gramene" id="HORVU.MOREX.r3.7HG0661770.1">
    <property type="protein sequence ID" value="HORVU.MOREX.r3.7HG0661770.1"/>
    <property type="gene ID" value="HORVU.MOREX.r3.7HG0661770"/>
</dbReference>
<reference evidence="4" key="1">
    <citation type="journal article" date="2012" name="Nature">
        <title>A physical, genetic and functional sequence assembly of the barley genome.</title>
        <authorList>
            <consortium name="The International Barley Genome Sequencing Consortium"/>
            <person name="Mayer K.F."/>
            <person name="Waugh R."/>
            <person name="Brown J.W."/>
            <person name="Schulman A."/>
            <person name="Langridge P."/>
            <person name="Platzer M."/>
            <person name="Fincher G.B."/>
            <person name="Muehlbauer G.J."/>
            <person name="Sato K."/>
            <person name="Close T.J."/>
            <person name="Wise R.P."/>
            <person name="Stein N."/>
        </authorList>
    </citation>
    <scope>NUCLEOTIDE SEQUENCE [LARGE SCALE GENOMIC DNA]</scope>
    <source>
        <strain evidence="4">cv. Morex</strain>
    </source>
</reference>
<dbReference type="AlphaFoldDB" id="A0A8I6YA50"/>
<protein>
    <recommendedName>
        <fullName evidence="2">HAT C-terminal dimerisation domain-containing protein</fullName>
    </recommendedName>
</protein>
<dbReference type="SUPFAM" id="SSF53098">
    <property type="entry name" value="Ribonuclease H-like"/>
    <property type="match status" value="1"/>
</dbReference>
<evidence type="ECO:0000259" key="2">
    <source>
        <dbReference type="Pfam" id="PF05699"/>
    </source>
</evidence>
<dbReference type="GO" id="GO:0046983">
    <property type="term" value="F:protein dimerization activity"/>
    <property type="evidence" value="ECO:0007669"/>
    <property type="project" value="InterPro"/>
</dbReference>
<dbReference type="InterPro" id="IPR008906">
    <property type="entry name" value="HATC_C_dom"/>
</dbReference>
<name>A0A8I6YA50_HORVV</name>
<accession>A0A8I6YA50</accession>
<reference evidence="3" key="3">
    <citation type="submission" date="2022-01" db="UniProtKB">
        <authorList>
            <consortium name="EnsemblPlants"/>
        </authorList>
    </citation>
    <scope>IDENTIFICATION</scope>
    <source>
        <strain evidence="3">subsp. vulgare</strain>
    </source>
</reference>
<dbReference type="EnsemblPlants" id="HORVU.MOREX.r3.7HG0661770.1">
    <property type="protein sequence ID" value="HORVU.MOREX.r3.7HG0661770.1"/>
    <property type="gene ID" value="HORVU.MOREX.r3.7HG0661770"/>
</dbReference>
<organism evidence="3 4">
    <name type="scientific">Hordeum vulgare subsp. vulgare</name>
    <name type="common">Domesticated barley</name>
    <dbReference type="NCBI Taxonomy" id="112509"/>
    <lineage>
        <taxon>Eukaryota</taxon>
        <taxon>Viridiplantae</taxon>
        <taxon>Streptophyta</taxon>
        <taxon>Embryophyta</taxon>
        <taxon>Tracheophyta</taxon>
        <taxon>Spermatophyta</taxon>
        <taxon>Magnoliopsida</taxon>
        <taxon>Liliopsida</taxon>
        <taxon>Poales</taxon>
        <taxon>Poaceae</taxon>
        <taxon>BOP clade</taxon>
        <taxon>Pooideae</taxon>
        <taxon>Triticodae</taxon>
        <taxon>Triticeae</taxon>
        <taxon>Hordeinae</taxon>
        <taxon>Hordeum</taxon>
    </lineage>
</organism>
<dbReference type="Pfam" id="PF05699">
    <property type="entry name" value="Dimer_Tnp_hAT"/>
    <property type="match status" value="1"/>
</dbReference>
<keyword evidence="4" id="KW-1185">Reference proteome</keyword>
<evidence type="ECO:0000256" key="1">
    <source>
        <dbReference type="SAM" id="MobiDB-lite"/>
    </source>
</evidence>
<proteinExistence type="predicted"/>
<reference evidence="3" key="2">
    <citation type="submission" date="2020-10" db="EMBL/GenBank/DDBJ databases">
        <authorList>
            <person name="Scholz U."/>
            <person name="Mascher M."/>
            <person name="Fiebig A."/>
        </authorList>
    </citation>
    <scope>NUCLEOTIDE SEQUENCE [LARGE SCALE GENOMIC DNA]</scope>
    <source>
        <strain evidence="3">cv. Morex</strain>
    </source>
</reference>
<dbReference type="Proteomes" id="UP000011116">
    <property type="component" value="Chromosome 7H"/>
</dbReference>
<evidence type="ECO:0000313" key="4">
    <source>
        <dbReference type="Proteomes" id="UP000011116"/>
    </source>
</evidence>
<feature type="region of interest" description="Disordered" evidence="1">
    <location>
        <begin position="90"/>
        <end position="153"/>
    </location>
</feature>
<feature type="domain" description="HAT C-terminal dimerisation" evidence="2">
    <location>
        <begin position="2"/>
        <end position="46"/>
    </location>
</feature>
<sequence length="153" mass="17427">MRILSLTCSSSACERNFSVFQQVQGSKRRNRLLHDKMRDLVFIKANSQLEQKRMNKQRDPLVETTHADVLEDEDNEWITGIVSVPILEVETVDEPEEEPIPQPRARAAPSNRFKARRHRKKLLPAFRDDELQSAGSSSDSNDDAMAASSSDFD</sequence>